<feature type="compositionally biased region" description="Polar residues" evidence="2">
    <location>
        <begin position="273"/>
        <end position="285"/>
    </location>
</feature>
<sequence>MTPRRFSTQRDASRSSSIDNSPPEETAAGNSTEPDDAPNDRNSYQMIFDHDYSDDDRLLQGCDYSDDDDRLLHGCDLEHWLVVMRTPPGGPYNPTTHRDELIDSYIKTLAQVVGSEEEAKQKIYSVSTRYYFAFGALVSEELSHKLKELPDVVWVLPDSYVDVENKDYGGNIIYIFQFCVVGEPFINSEAVPYDPKYHEEWVRNHRRCQHRLSRFERSRREPFINGEAVPYDPKYHEEWVRNNEHQMDDSRRHLSFERSRSFETHTLTESKQGEQMTTLAMQHTQAHMPPPPDADGAQQPQVPPVDEQSDASGNQGNNNNDGETHSEPSENQGGHNQQDNKPGDAMRDT</sequence>
<evidence type="ECO:0000259" key="3">
    <source>
        <dbReference type="Pfam" id="PF21864"/>
    </source>
</evidence>
<reference evidence="4" key="2">
    <citation type="submission" date="2021-12" db="EMBL/GenBank/DDBJ databases">
        <title>Resequencing data analysis of finger millet.</title>
        <authorList>
            <person name="Hatakeyama M."/>
            <person name="Aluri S."/>
            <person name="Balachadran M.T."/>
            <person name="Sivarajan S.R."/>
            <person name="Poveda L."/>
            <person name="Shimizu-Inatsugi R."/>
            <person name="Schlapbach R."/>
            <person name="Sreeman S.M."/>
            <person name="Shimizu K.K."/>
        </authorList>
    </citation>
    <scope>NUCLEOTIDE SEQUENCE</scope>
</reference>
<evidence type="ECO:0000256" key="1">
    <source>
        <dbReference type="ARBA" id="ARBA00022946"/>
    </source>
</evidence>
<keyword evidence="1" id="KW-0809">Transit peptide</keyword>
<dbReference type="AlphaFoldDB" id="A0AAV5FUQ9"/>
<feature type="compositionally biased region" description="Polar residues" evidence="2">
    <location>
        <begin position="310"/>
        <end position="321"/>
    </location>
</feature>
<feature type="compositionally biased region" description="Polar residues" evidence="2">
    <location>
        <begin position="329"/>
        <end position="340"/>
    </location>
</feature>
<dbReference type="InterPro" id="IPR039206">
    <property type="entry name" value="MORF/ORRM1/DAG-like"/>
</dbReference>
<dbReference type="GO" id="GO:0080156">
    <property type="term" value="P:mitochondrial mRNA modification"/>
    <property type="evidence" value="ECO:0007669"/>
    <property type="project" value="TreeGrafter"/>
</dbReference>
<dbReference type="PANTHER" id="PTHR31346">
    <property type="entry name" value="MULTIPLE ORGANELLAR RNA EDITING FACTOR 2, CHLOROPLASTIC-RELATED-RELATED"/>
    <property type="match status" value="1"/>
</dbReference>
<dbReference type="InterPro" id="IPR054059">
    <property type="entry name" value="MORF/ORRM1/DAG-like_MORF"/>
</dbReference>
<feature type="compositionally biased region" description="Polar residues" evidence="2">
    <location>
        <begin position="1"/>
        <end position="20"/>
    </location>
</feature>
<dbReference type="GO" id="GO:0016554">
    <property type="term" value="P:cytidine to uridine editing"/>
    <property type="evidence" value="ECO:0007669"/>
    <property type="project" value="InterPro"/>
</dbReference>
<dbReference type="Proteomes" id="UP001054889">
    <property type="component" value="Unassembled WGS sequence"/>
</dbReference>
<dbReference type="EMBL" id="BQKI01000097">
    <property type="protein sequence ID" value="GJN38496.1"/>
    <property type="molecule type" value="Genomic_DNA"/>
</dbReference>
<reference evidence="4" key="1">
    <citation type="journal article" date="2018" name="DNA Res.">
        <title>Multiple hybrid de novo genome assembly of finger millet, an orphan allotetraploid crop.</title>
        <authorList>
            <person name="Hatakeyama M."/>
            <person name="Aluri S."/>
            <person name="Balachadran M.T."/>
            <person name="Sivarajan S.R."/>
            <person name="Patrignani A."/>
            <person name="Gruter S."/>
            <person name="Poveda L."/>
            <person name="Shimizu-Inatsugi R."/>
            <person name="Baeten J."/>
            <person name="Francoijs K.J."/>
            <person name="Nataraja K.N."/>
            <person name="Reddy Y.A.N."/>
            <person name="Phadnis S."/>
            <person name="Ravikumar R.L."/>
            <person name="Schlapbach R."/>
            <person name="Sreeman S.M."/>
            <person name="Shimizu K.K."/>
        </authorList>
    </citation>
    <scope>NUCLEOTIDE SEQUENCE</scope>
</reference>
<keyword evidence="5" id="KW-1185">Reference proteome</keyword>
<organism evidence="4 5">
    <name type="scientific">Eleusine coracana subsp. coracana</name>
    <dbReference type="NCBI Taxonomy" id="191504"/>
    <lineage>
        <taxon>Eukaryota</taxon>
        <taxon>Viridiplantae</taxon>
        <taxon>Streptophyta</taxon>
        <taxon>Embryophyta</taxon>
        <taxon>Tracheophyta</taxon>
        <taxon>Spermatophyta</taxon>
        <taxon>Magnoliopsida</taxon>
        <taxon>Liliopsida</taxon>
        <taxon>Poales</taxon>
        <taxon>Poaceae</taxon>
        <taxon>PACMAD clade</taxon>
        <taxon>Chloridoideae</taxon>
        <taxon>Cynodonteae</taxon>
        <taxon>Eleusininae</taxon>
        <taxon>Eleusine</taxon>
    </lineage>
</organism>
<dbReference type="Gene3D" id="3.30.70.80">
    <property type="entry name" value="Peptidase S8 propeptide/proteinase inhibitor I9"/>
    <property type="match status" value="1"/>
</dbReference>
<evidence type="ECO:0000256" key="2">
    <source>
        <dbReference type="SAM" id="MobiDB-lite"/>
    </source>
</evidence>
<dbReference type="PANTHER" id="PTHR31346:SF4">
    <property type="entry name" value="MULTIPLE ORGANELLAR RNA EDITING FACTOR 8, CHLOROPLASTIC_MITOCHONDRIAL"/>
    <property type="match status" value="1"/>
</dbReference>
<feature type="compositionally biased region" description="Low complexity" evidence="2">
    <location>
        <begin position="294"/>
        <end position="306"/>
    </location>
</feature>
<dbReference type="GO" id="GO:0005739">
    <property type="term" value="C:mitochondrion"/>
    <property type="evidence" value="ECO:0007669"/>
    <property type="project" value="TreeGrafter"/>
</dbReference>
<accession>A0AAV5FUQ9</accession>
<dbReference type="InterPro" id="IPR037045">
    <property type="entry name" value="S8pro/Inhibitor_I9_sf"/>
</dbReference>
<evidence type="ECO:0000313" key="5">
    <source>
        <dbReference type="Proteomes" id="UP001054889"/>
    </source>
</evidence>
<feature type="domain" description="MORF/ORRM1/DAG-like MORF" evidence="3">
    <location>
        <begin position="78"/>
        <end position="171"/>
    </location>
</feature>
<evidence type="ECO:0000313" key="4">
    <source>
        <dbReference type="EMBL" id="GJN38496.1"/>
    </source>
</evidence>
<name>A0AAV5FUQ9_ELECO</name>
<comment type="caution">
    <text evidence="4">The sequence shown here is derived from an EMBL/GenBank/DDBJ whole genome shotgun (WGS) entry which is preliminary data.</text>
</comment>
<dbReference type="Pfam" id="PF21864">
    <property type="entry name" value="MORF_dom"/>
    <property type="match status" value="1"/>
</dbReference>
<gene>
    <name evidence="4" type="primary">gb27543</name>
    <name evidence="4" type="ORF">PR202_gb27543</name>
</gene>
<proteinExistence type="predicted"/>
<feature type="compositionally biased region" description="Basic and acidic residues" evidence="2">
    <location>
        <begin position="247"/>
        <end position="272"/>
    </location>
</feature>
<feature type="region of interest" description="Disordered" evidence="2">
    <location>
        <begin position="247"/>
        <end position="349"/>
    </location>
</feature>
<protein>
    <recommendedName>
        <fullName evidence="3">MORF/ORRM1/DAG-like MORF domain-containing protein</fullName>
    </recommendedName>
</protein>
<feature type="region of interest" description="Disordered" evidence="2">
    <location>
        <begin position="1"/>
        <end position="43"/>
    </location>
</feature>